<accession>A0ABP9FLE3</accession>
<keyword evidence="1" id="KW-0472">Membrane</keyword>
<protein>
    <recommendedName>
        <fullName evidence="4">ABC transmembrane type-1 domain-containing protein</fullName>
    </recommendedName>
</protein>
<dbReference type="Proteomes" id="UP001501521">
    <property type="component" value="Unassembled WGS sequence"/>
</dbReference>
<proteinExistence type="predicted"/>
<comment type="caution">
    <text evidence="2">The sequence shown here is derived from an EMBL/GenBank/DDBJ whole genome shotgun (WGS) entry which is preliminary data.</text>
</comment>
<keyword evidence="3" id="KW-1185">Reference proteome</keyword>
<dbReference type="EMBL" id="BAABLV010000043">
    <property type="protein sequence ID" value="GAA4907676.1"/>
    <property type="molecule type" value="Genomic_DNA"/>
</dbReference>
<evidence type="ECO:0000256" key="1">
    <source>
        <dbReference type="SAM" id="Phobius"/>
    </source>
</evidence>
<evidence type="ECO:0008006" key="4">
    <source>
        <dbReference type="Google" id="ProtNLM"/>
    </source>
</evidence>
<organism evidence="2 3">
    <name type="scientific">Tessaracoccus lubricantis</name>
    <dbReference type="NCBI Taxonomy" id="545543"/>
    <lineage>
        <taxon>Bacteria</taxon>
        <taxon>Bacillati</taxon>
        <taxon>Actinomycetota</taxon>
        <taxon>Actinomycetes</taxon>
        <taxon>Propionibacteriales</taxon>
        <taxon>Propionibacteriaceae</taxon>
        <taxon>Tessaracoccus</taxon>
    </lineage>
</organism>
<evidence type="ECO:0000313" key="3">
    <source>
        <dbReference type="Proteomes" id="UP001501521"/>
    </source>
</evidence>
<evidence type="ECO:0000313" key="2">
    <source>
        <dbReference type="EMBL" id="GAA4907676.1"/>
    </source>
</evidence>
<gene>
    <name evidence="2" type="ORF">GCM10025789_28940</name>
</gene>
<keyword evidence="1" id="KW-0812">Transmembrane</keyword>
<dbReference type="RefSeq" id="WP_345584131.1">
    <property type="nucleotide sequence ID" value="NZ_BAABLV010000043.1"/>
</dbReference>
<reference evidence="3" key="1">
    <citation type="journal article" date="2019" name="Int. J. Syst. Evol. Microbiol.">
        <title>The Global Catalogue of Microorganisms (GCM) 10K type strain sequencing project: providing services to taxonomists for standard genome sequencing and annotation.</title>
        <authorList>
            <consortium name="The Broad Institute Genomics Platform"/>
            <consortium name="The Broad Institute Genome Sequencing Center for Infectious Disease"/>
            <person name="Wu L."/>
            <person name="Ma J."/>
        </authorList>
    </citation>
    <scope>NUCLEOTIDE SEQUENCE [LARGE SCALE GENOMIC DNA]</scope>
    <source>
        <strain evidence="3">JCM 19125</strain>
    </source>
</reference>
<keyword evidence="1" id="KW-1133">Transmembrane helix</keyword>
<name>A0ABP9FLE3_9ACTN</name>
<sequence>MALHDGGGWFSASALLESVGDSISRTLLPIVAVSVLGASTAAVGLLNSLGLVAFLLLSLPVGLLGSSDLRV</sequence>
<feature type="transmembrane region" description="Helical" evidence="1">
    <location>
        <begin position="27"/>
        <end position="57"/>
    </location>
</feature>